<dbReference type="InterPro" id="IPR041118">
    <property type="entry name" value="Rx_N"/>
</dbReference>
<sequence>MAELAGIFLSPLLQAFFERVASGEFGDFFRRQKLDQTLLNNLKTALRSVNAVFEDAEEKQVTNPYVKEWLDELKDAVYDAEDILDEIDTEAMPMRCQLDAEFLTTTRKVGKAISHSLKVPFDKKIETKIKQVRERLENLVKQKDVIGLKEGVRGQPYERLPATSLVEESGIFGRKDDKEKIINSMFSDDVSGNKLFHVIAIVGMGGLGKTTLAQLVFNDKEVNEHFDPIAWVCVSDDFDVVQVTKTILRRVCPSVDCDRETDLQWLQSTLKESLTGKKFLLVLDDVWNDNYMNWEALSKPFGFGAQGSRVLVTTREEKVVSVMQTDFKYNLKPLPEDECWSLFVRHAFQGNFSDLHPELEAIGRQIVEKCKGLPLAAKTIGALLWSNVDADHWNRILKSEVWDMTTEIIPALRLSYTHLPSHLKRCFAYCSIYPKDHFFEKKELVLLWMAEGLLQKSKDKTMEQVGDDNFVDLVSRSLLFQESSTSSTFGMHDLVNDLARFVSGQFIFRLEVGNSLQVTNKTRHLSIVDESLENIPKTMLEALYEAKGLRTFLPITDYWNGLILIKKFAHDHSLPMFRFLRVLSFANDSNLTELPDSIGKIRHLRYLDLSWTGIRKLPDSICKLCNLQTLRLRHCRNLTVLPRDMHKLVSLRHLALIGSAITEMPLHLGRLKCLQTLDKFVVNKDCGSSIGELGNLEDIGGNLIITKLQNIKSPADALDARLKDKKHLTRLKLEWHDTTGNISESDQITVLKNLQPHTNLKTLHISNYGGKSFPDWIAHPSFSKIVDLFLYNCKYCHILPSFGQLHSLQKLSINDFHGIASVGMEFYGSSSFTFKRPFEALKVLKFEDMPDWENWSCFDSENEGEAAFPRLEELRIVRCPKLTGGLPIHLPSLARLEIDKCSQLAASLPRSPTLRQLKLTNVNEVLLNELPSGLQKLVLKGSDALRSLPEGMMDSNSPLQELKIDGCCSTLKSLTISDCKMLEFPVDFNYSFLKELYLENSCDSLRCFHVNLIAKIDIFTINGCKNLESLINSEQHENDLAASIIRIKNCPNFVSFPDGGLRAQKLKTFEISLCGNLRSLPDKMHLLLPSLESLSIFYCPMLQSFGEGGLPTNLKSLSINTCPMLQSFGEGGLPTNLKSLSIDNCPMLQSIGEGGLPTNLESLDIYDCPMLQPIGEGGLPTNLESLSIDNCPMLQSFVGEGGLPTNLKSLSIFDCPMLQSFGEGGLPTNLESISIAGCDKLVACRTTWGLQKLPSLQRLSIYGYGICEDVKSFPEPDLLPMTLTSLTISGFSNMTSLDKKGLQRLTSLELMYIYDCPNLKFVPKDGFPASISSLDISNCPLLEKQLQNKKGKEWVAHIPSVRINHKKI</sequence>
<organism evidence="11 12">
    <name type="scientific">Carya illinoinensis</name>
    <name type="common">Pecan</name>
    <dbReference type="NCBI Taxonomy" id="32201"/>
    <lineage>
        <taxon>Eukaryota</taxon>
        <taxon>Viridiplantae</taxon>
        <taxon>Streptophyta</taxon>
        <taxon>Embryophyta</taxon>
        <taxon>Tracheophyta</taxon>
        <taxon>Spermatophyta</taxon>
        <taxon>Magnoliopsida</taxon>
        <taxon>eudicotyledons</taxon>
        <taxon>Gunneridae</taxon>
        <taxon>Pentapetalae</taxon>
        <taxon>rosids</taxon>
        <taxon>fabids</taxon>
        <taxon>Fagales</taxon>
        <taxon>Juglandaceae</taxon>
        <taxon>Carya</taxon>
    </lineage>
</organism>
<feature type="domain" description="R13L1/DRL21-like LRR repeat region" evidence="10">
    <location>
        <begin position="690"/>
        <end position="815"/>
    </location>
</feature>
<evidence type="ECO:0000256" key="5">
    <source>
        <dbReference type="ARBA" id="ARBA00022840"/>
    </source>
</evidence>
<dbReference type="InterPro" id="IPR058922">
    <property type="entry name" value="WHD_DRP"/>
</dbReference>
<dbReference type="GO" id="GO:0005524">
    <property type="term" value="F:ATP binding"/>
    <property type="evidence" value="ECO:0007669"/>
    <property type="project" value="UniProtKB-KW"/>
</dbReference>
<evidence type="ECO:0000259" key="8">
    <source>
        <dbReference type="Pfam" id="PF18052"/>
    </source>
</evidence>
<evidence type="ECO:0000256" key="1">
    <source>
        <dbReference type="ARBA" id="ARBA00022614"/>
    </source>
</evidence>
<dbReference type="FunFam" id="1.10.10.10:FF:000322">
    <property type="entry name" value="Probable disease resistance protein At1g63360"/>
    <property type="match status" value="1"/>
</dbReference>
<proteinExistence type="predicted"/>
<dbReference type="InterPro" id="IPR001611">
    <property type="entry name" value="Leu-rich_rpt"/>
</dbReference>
<evidence type="ECO:0008006" key="13">
    <source>
        <dbReference type="Google" id="ProtNLM"/>
    </source>
</evidence>
<dbReference type="CDD" id="cd14798">
    <property type="entry name" value="RX-CC_like"/>
    <property type="match status" value="1"/>
</dbReference>
<keyword evidence="2" id="KW-0677">Repeat</keyword>
<feature type="domain" description="NB-ARC" evidence="7">
    <location>
        <begin position="175"/>
        <end position="351"/>
    </location>
</feature>
<keyword evidence="5" id="KW-0067">ATP-binding</keyword>
<dbReference type="Pfam" id="PF00931">
    <property type="entry name" value="NB-ARC"/>
    <property type="match status" value="1"/>
</dbReference>
<dbReference type="InterPro" id="IPR002182">
    <property type="entry name" value="NB-ARC"/>
</dbReference>
<evidence type="ECO:0000259" key="7">
    <source>
        <dbReference type="Pfam" id="PF00931"/>
    </source>
</evidence>
<dbReference type="Pfam" id="PF25019">
    <property type="entry name" value="LRR_R13L1-DRL21"/>
    <property type="match status" value="1"/>
</dbReference>
<dbReference type="Pfam" id="PF00560">
    <property type="entry name" value="LRR_1"/>
    <property type="match status" value="1"/>
</dbReference>
<dbReference type="Proteomes" id="UP000811246">
    <property type="component" value="Unassembled WGS sequence"/>
</dbReference>
<feature type="domain" description="Disease resistance N-terminal" evidence="8">
    <location>
        <begin position="8"/>
        <end position="95"/>
    </location>
</feature>
<keyword evidence="4" id="KW-0611">Plant defense</keyword>
<evidence type="ECO:0000259" key="10">
    <source>
        <dbReference type="Pfam" id="PF25019"/>
    </source>
</evidence>
<evidence type="ECO:0000256" key="2">
    <source>
        <dbReference type="ARBA" id="ARBA00022737"/>
    </source>
</evidence>
<accession>A0A922D3B7</accession>
<dbReference type="EMBL" id="MU228865">
    <property type="protein sequence ID" value="KAG6621466.1"/>
    <property type="molecule type" value="Genomic_DNA"/>
</dbReference>
<feature type="domain" description="Disease resistance protein winged helix" evidence="9">
    <location>
        <begin position="432"/>
        <end position="499"/>
    </location>
</feature>
<evidence type="ECO:0000313" key="11">
    <source>
        <dbReference type="EMBL" id="KAG6621466.1"/>
    </source>
</evidence>
<dbReference type="PANTHER" id="PTHR36766">
    <property type="entry name" value="PLANT BROAD-SPECTRUM MILDEW RESISTANCE PROTEIN RPW8"/>
    <property type="match status" value="1"/>
</dbReference>
<dbReference type="PANTHER" id="PTHR36766:SF40">
    <property type="entry name" value="DISEASE RESISTANCE PROTEIN RGA3"/>
    <property type="match status" value="1"/>
</dbReference>
<evidence type="ECO:0000256" key="3">
    <source>
        <dbReference type="ARBA" id="ARBA00022741"/>
    </source>
</evidence>
<evidence type="ECO:0000313" key="12">
    <source>
        <dbReference type="Proteomes" id="UP000811246"/>
    </source>
</evidence>
<comment type="caution">
    <text evidence="11">The sequence shown here is derived from an EMBL/GenBank/DDBJ whole genome shotgun (WGS) entry which is preliminary data.</text>
</comment>
<dbReference type="InterPro" id="IPR056789">
    <property type="entry name" value="LRR_R13L1-DRL21"/>
</dbReference>
<dbReference type="InterPro" id="IPR038005">
    <property type="entry name" value="RX-like_CC"/>
</dbReference>
<evidence type="ECO:0000256" key="4">
    <source>
        <dbReference type="ARBA" id="ARBA00022821"/>
    </source>
</evidence>
<name>A0A922D3B7_CARIL</name>
<keyword evidence="1" id="KW-0433">Leucine-rich repeat</keyword>
<dbReference type="FunFam" id="3.40.50.300:FF:001091">
    <property type="entry name" value="Probable disease resistance protein At1g61300"/>
    <property type="match status" value="1"/>
</dbReference>
<feature type="coiled-coil region" evidence="6">
    <location>
        <begin position="39"/>
        <end position="90"/>
    </location>
</feature>
<keyword evidence="6" id="KW-0175">Coiled coil</keyword>
<dbReference type="Pfam" id="PF23559">
    <property type="entry name" value="WHD_DRP"/>
    <property type="match status" value="1"/>
</dbReference>
<evidence type="ECO:0000259" key="9">
    <source>
        <dbReference type="Pfam" id="PF23559"/>
    </source>
</evidence>
<dbReference type="Pfam" id="PF18052">
    <property type="entry name" value="Rx_N"/>
    <property type="match status" value="1"/>
</dbReference>
<keyword evidence="3" id="KW-0547">Nucleotide-binding</keyword>
<gene>
    <name evidence="11" type="ORF">I3842_Q025700</name>
</gene>
<reference evidence="11" key="1">
    <citation type="submission" date="2021-01" db="EMBL/GenBank/DDBJ databases">
        <authorList>
            <person name="Lovell J.T."/>
            <person name="Bentley N."/>
            <person name="Bhattarai G."/>
            <person name="Jenkins J.W."/>
            <person name="Sreedasyam A."/>
            <person name="Alarcon Y."/>
            <person name="Bock C."/>
            <person name="Boston L."/>
            <person name="Carlson J."/>
            <person name="Cervantes K."/>
            <person name="Clermont K."/>
            <person name="Krom N."/>
            <person name="Kubenka K."/>
            <person name="Mamidi S."/>
            <person name="Mattison C."/>
            <person name="Monteros M."/>
            <person name="Pisani C."/>
            <person name="Plott C."/>
            <person name="Rajasekar S."/>
            <person name="Rhein H.S."/>
            <person name="Rohla C."/>
            <person name="Song M."/>
            <person name="Hilaire R.S."/>
            <person name="Shu S."/>
            <person name="Wells L."/>
            <person name="Wang X."/>
            <person name="Webber J."/>
            <person name="Heerema R.J."/>
            <person name="Klein P."/>
            <person name="Conner P."/>
            <person name="Grauke L."/>
            <person name="Grimwood J."/>
            <person name="Schmutz J."/>
            <person name="Randall J.J."/>
        </authorList>
    </citation>
    <scope>NUCLEOTIDE SEQUENCE</scope>
    <source>
        <tissue evidence="11">Leaf</tissue>
    </source>
</reference>
<dbReference type="GO" id="GO:0043531">
    <property type="term" value="F:ADP binding"/>
    <property type="evidence" value="ECO:0007669"/>
    <property type="project" value="InterPro"/>
</dbReference>
<protein>
    <recommendedName>
        <fullName evidence="13">Disease resistance RPP13-like protein 1</fullName>
    </recommendedName>
</protein>
<evidence type="ECO:0000256" key="6">
    <source>
        <dbReference type="SAM" id="Coils"/>
    </source>
</evidence>
<dbReference type="GO" id="GO:0006952">
    <property type="term" value="P:defense response"/>
    <property type="evidence" value="ECO:0007669"/>
    <property type="project" value="UniProtKB-KW"/>
</dbReference>